<dbReference type="AlphaFoldDB" id="A0A1H3BP06"/>
<evidence type="ECO:0000313" key="2">
    <source>
        <dbReference type="Proteomes" id="UP000198569"/>
    </source>
</evidence>
<reference evidence="2" key="1">
    <citation type="submission" date="2016-10" db="EMBL/GenBank/DDBJ databases">
        <authorList>
            <person name="Varghese N."/>
            <person name="Submissions S."/>
        </authorList>
    </citation>
    <scope>NUCLEOTIDE SEQUENCE [LARGE SCALE GENOMIC DNA]</scope>
    <source>
        <strain evidence="2">DSM 15718</strain>
    </source>
</reference>
<accession>A0A1H3BP06</accession>
<evidence type="ECO:0000313" key="1">
    <source>
        <dbReference type="EMBL" id="SDX43515.1"/>
    </source>
</evidence>
<sequence length="52" mass="6192">MYYITKLEIYVIHLFISLLPILKICIKKHLKFEIGDVFKIIFVLIVQSLNPE</sequence>
<dbReference type="Proteomes" id="UP000198569">
    <property type="component" value="Unassembled WGS sequence"/>
</dbReference>
<organism evidence="1 2">
    <name type="scientific">Flavobacterium degerlachei</name>
    <dbReference type="NCBI Taxonomy" id="229203"/>
    <lineage>
        <taxon>Bacteria</taxon>
        <taxon>Pseudomonadati</taxon>
        <taxon>Bacteroidota</taxon>
        <taxon>Flavobacteriia</taxon>
        <taxon>Flavobacteriales</taxon>
        <taxon>Flavobacteriaceae</taxon>
        <taxon>Flavobacterium</taxon>
    </lineage>
</organism>
<gene>
    <name evidence="1" type="ORF">SAMN05444338_11072</name>
</gene>
<protein>
    <submittedName>
        <fullName evidence="1">Uncharacterized protein</fullName>
    </submittedName>
</protein>
<dbReference type="EMBL" id="FNMV01000010">
    <property type="protein sequence ID" value="SDX43515.1"/>
    <property type="molecule type" value="Genomic_DNA"/>
</dbReference>
<name>A0A1H3BP06_9FLAO</name>
<proteinExistence type="predicted"/>
<keyword evidence="2" id="KW-1185">Reference proteome</keyword>